<dbReference type="EMBL" id="JBHSDK010000012">
    <property type="protein sequence ID" value="MFC4335264.1"/>
    <property type="molecule type" value="Genomic_DNA"/>
</dbReference>
<dbReference type="Pfam" id="PF00903">
    <property type="entry name" value="Glyoxalase"/>
    <property type="match status" value="1"/>
</dbReference>
<dbReference type="Gene3D" id="3.10.180.10">
    <property type="entry name" value="2,3-Dihydroxybiphenyl 1,2-Dioxygenase, domain 1"/>
    <property type="match status" value="1"/>
</dbReference>
<evidence type="ECO:0000313" key="2">
    <source>
        <dbReference type="EMBL" id="MFC4335264.1"/>
    </source>
</evidence>
<dbReference type="InterPro" id="IPR004360">
    <property type="entry name" value="Glyas_Fos-R_dOase_dom"/>
</dbReference>
<evidence type="ECO:0000259" key="1">
    <source>
        <dbReference type="Pfam" id="PF00903"/>
    </source>
</evidence>
<dbReference type="InterPro" id="IPR028973">
    <property type="entry name" value="PhnB-like"/>
</dbReference>
<accession>A0ABV8TWU1</accession>
<dbReference type="RefSeq" id="WP_380619811.1">
    <property type="nucleotide sequence ID" value="NZ_JBHSDK010000012.1"/>
</dbReference>
<feature type="domain" description="Glyoxalase/fosfomycin resistance/dioxygenase" evidence="1">
    <location>
        <begin position="8"/>
        <end position="128"/>
    </location>
</feature>
<proteinExistence type="predicted"/>
<name>A0ABV8TWU1_9ACTN</name>
<reference evidence="3" key="1">
    <citation type="journal article" date="2019" name="Int. J. Syst. Evol. Microbiol.">
        <title>The Global Catalogue of Microorganisms (GCM) 10K type strain sequencing project: providing services to taxonomists for standard genome sequencing and annotation.</title>
        <authorList>
            <consortium name="The Broad Institute Genomics Platform"/>
            <consortium name="The Broad Institute Genome Sequencing Center for Infectious Disease"/>
            <person name="Wu L."/>
            <person name="Ma J."/>
        </authorList>
    </citation>
    <scope>NUCLEOTIDE SEQUENCE [LARGE SCALE GENOMIC DNA]</scope>
    <source>
        <strain evidence="3">IBRC-M 10908</strain>
    </source>
</reference>
<evidence type="ECO:0000313" key="3">
    <source>
        <dbReference type="Proteomes" id="UP001595823"/>
    </source>
</evidence>
<dbReference type="PANTHER" id="PTHR33990:SF1">
    <property type="entry name" value="PROTEIN YJDN"/>
    <property type="match status" value="1"/>
</dbReference>
<dbReference type="CDD" id="cd06588">
    <property type="entry name" value="PhnB_like"/>
    <property type="match status" value="1"/>
</dbReference>
<comment type="caution">
    <text evidence="2">The sequence shown here is derived from an EMBL/GenBank/DDBJ whole genome shotgun (WGS) entry which is preliminary data.</text>
</comment>
<protein>
    <submittedName>
        <fullName evidence="2">VOC family protein</fullName>
    </submittedName>
</protein>
<organism evidence="2 3">
    <name type="scientific">Salininema proteolyticum</name>
    <dbReference type="NCBI Taxonomy" id="1607685"/>
    <lineage>
        <taxon>Bacteria</taxon>
        <taxon>Bacillati</taxon>
        <taxon>Actinomycetota</taxon>
        <taxon>Actinomycetes</taxon>
        <taxon>Glycomycetales</taxon>
        <taxon>Glycomycetaceae</taxon>
        <taxon>Salininema</taxon>
    </lineage>
</organism>
<dbReference type="PANTHER" id="PTHR33990">
    <property type="entry name" value="PROTEIN YJDN-RELATED"/>
    <property type="match status" value="1"/>
</dbReference>
<keyword evidence="3" id="KW-1185">Reference proteome</keyword>
<sequence>MSTILNPYLNFDGNAREAMAFYHDVLGGELTISTYGDMGMEGELSERVMHSQLKTPAGFTIMAGDLPPDMEHKPGTNVNISISGDDGDALKGYWEKLSARGTVMMPMERQMWGDEFGACVDQFGIHWMVDIVAEGE</sequence>
<dbReference type="Proteomes" id="UP001595823">
    <property type="component" value="Unassembled WGS sequence"/>
</dbReference>
<dbReference type="SUPFAM" id="SSF54593">
    <property type="entry name" value="Glyoxalase/Bleomycin resistance protein/Dihydroxybiphenyl dioxygenase"/>
    <property type="match status" value="1"/>
</dbReference>
<gene>
    <name evidence="2" type="ORF">ACFPET_08650</name>
</gene>
<dbReference type="InterPro" id="IPR029068">
    <property type="entry name" value="Glyas_Bleomycin-R_OHBP_Dase"/>
</dbReference>